<dbReference type="SUPFAM" id="SSF53623">
    <property type="entry name" value="MurD-like peptide ligases, catalytic domain"/>
    <property type="match status" value="1"/>
</dbReference>
<dbReference type="Pfam" id="PF08245">
    <property type="entry name" value="Mur_ligase_M"/>
    <property type="match status" value="1"/>
</dbReference>
<evidence type="ECO:0000256" key="10">
    <source>
        <dbReference type="HAMAP-Rule" id="MF_02019"/>
    </source>
</evidence>
<evidence type="ECO:0000256" key="1">
    <source>
        <dbReference type="ARBA" id="ARBA00022490"/>
    </source>
</evidence>
<dbReference type="EMBL" id="JAFKGL010000021">
    <property type="protein sequence ID" value="MBN9413357.1"/>
    <property type="molecule type" value="Genomic_DNA"/>
</dbReference>
<feature type="domain" description="Mur ligase C-terminal" evidence="13">
    <location>
        <begin position="331"/>
        <end position="446"/>
    </location>
</feature>
<dbReference type="InterPro" id="IPR051046">
    <property type="entry name" value="MurCDEF_CellWall_CoF430Synth"/>
</dbReference>
<evidence type="ECO:0000256" key="8">
    <source>
        <dbReference type="ARBA" id="ARBA00023306"/>
    </source>
</evidence>
<evidence type="ECO:0000259" key="14">
    <source>
        <dbReference type="Pfam" id="PF08245"/>
    </source>
</evidence>
<dbReference type="GO" id="GO:0005737">
    <property type="term" value="C:cytoplasm"/>
    <property type="evidence" value="ECO:0007669"/>
    <property type="project" value="UniProtKB-SubCell"/>
</dbReference>
<proteinExistence type="inferred from homology"/>
<comment type="subcellular location">
    <subcellularLocation>
        <location evidence="10 11">Cytoplasm</location>
    </subcellularLocation>
</comment>
<dbReference type="GO" id="GO:0051301">
    <property type="term" value="P:cell division"/>
    <property type="evidence" value="ECO:0007669"/>
    <property type="project" value="UniProtKB-KW"/>
</dbReference>
<evidence type="ECO:0000256" key="11">
    <source>
        <dbReference type="RuleBase" id="RU004136"/>
    </source>
</evidence>
<keyword evidence="4 10" id="KW-0547">Nucleotide-binding</keyword>
<dbReference type="SUPFAM" id="SSF53244">
    <property type="entry name" value="MurD-like peptide ligases, peptide-binding domain"/>
    <property type="match status" value="1"/>
</dbReference>
<feature type="domain" description="Mur ligase central" evidence="14">
    <location>
        <begin position="108"/>
        <end position="296"/>
    </location>
</feature>
<dbReference type="HAMAP" id="MF_02019">
    <property type="entry name" value="MurF"/>
    <property type="match status" value="1"/>
</dbReference>
<organism evidence="15 16">
    <name type="scientific">Candidatus Paracaedimonas acanthamoebae</name>
    <dbReference type="NCBI Taxonomy" id="244581"/>
    <lineage>
        <taxon>Bacteria</taxon>
        <taxon>Pseudomonadati</taxon>
        <taxon>Pseudomonadota</taxon>
        <taxon>Alphaproteobacteria</taxon>
        <taxon>Holosporales</taxon>
        <taxon>Caedimonadaceae</taxon>
        <taxon>Candidatus Paracaedimonas</taxon>
    </lineage>
</organism>
<accession>A0A8J7PK98</accession>
<dbReference type="PANTHER" id="PTHR43024">
    <property type="entry name" value="UDP-N-ACETYLMURAMOYL-TRIPEPTIDE--D-ALANYL-D-ALANINE LIGASE"/>
    <property type="match status" value="1"/>
</dbReference>
<dbReference type="SUPFAM" id="SSF63418">
    <property type="entry name" value="MurE/MurF N-terminal domain"/>
    <property type="match status" value="1"/>
</dbReference>
<comment type="similarity">
    <text evidence="10">Belongs to the MurCDEF family. MurF subfamily.</text>
</comment>
<comment type="function">
    <text evidence="10 11">Involved in cell wall formation. Catalyzes the final step in the synthesis of UDP-N-acetylmuramoyl-pentapeptide, the precursor of murein.</text>
</comment>
<evidence type="ECO:0000256" key="6">
    <source>
        <dbReference type="ARBA" id="ARBA00022960"/>
    </source>
</evidence>
<dbReference type="InterPro" id="IPR035911">
    <property type="entry name" value="MurE/MurF_N"/>
</dbReference>
<comment type="caution">
    <text evidence="10">Lacks conserved residue(s) required for the propagation of feature annotation.</text>
</comment>
<dbReference type="GO" id="GO:0071555">
    <property type="term" value="P:cell wall organization"/>
    <property type="evidence" value="ECO:0007669"/>
    <property type="project" value="UniProtKB-KW"/>
</dbReference>
<comment type="catalytic activity">
    <reaction evidence="10 11">
        <text>D-alanyl-D-alanine + UDP-N-acetyl-alpha-D-muramoyl-L-alanyl-gamma-D-glutamyl-meso-2,6-diaminopimelate + ATP = UDP-N-acetyl-alpha-D-muramoyl-L-alanyl-gamma-D-glutamyl-meso-2,6-diaminopimeloyl-D-alanyl-D-alanine + ADP + phosphate + H(+)</text>
        <dbReference type="Rhea" id="RHEA:28374"/>
        <dbReference type="ChEBI" id="CHEBI:15378"/>
        <dbReference type="ChEBI" id="CHEBI:30616"/>
        <dbReference type="ChEBI" id="CHEBI:43474"/>
        <dbReference type="ChEBI" id="CHEBI:57822"/>
        <dbReference type="ChEBI" id="CHEBI:61386"/>
        <dbReference type="ChEBI" id="CHEBI:83905"/>
        <dbReference type="ChEBI" id="CHEBI:456216"/>
        <dbReference type="EC" id="6.3.2.10"/>
    </reaction>
</comment>
<evidence type="ECO:0000256" key="5">
    <source>
        <dbReference type="ARBA" id="ARBA00022840"/>
    </source>
</evidence>
<dbReference type="GO" id="GO:0047480">
    <property type="term" value="F:UDP-N-acetylmuramoyl-tripeptide-D-alanyl-D-alanine ligase activity"/>
    <property type="evidence" value="ECO:0007669"/>
    <property type="project" value="UniProtKB-UniRule"/>
</dbReference>
<dbReference type="InterPro" id="IPR036615">
    <property type="entry name" value="Mur_ligase_C_dom_sf"/>
</dbReference>
<dbReference type="InterPro" id="IPR000713">
    <property type="entry name" value="Mur_ligase_N"/>
</dbReference>
<feature type="domain" description="Mur ligase N-terminal catalytic" evidence="12">
    <location>
        <begin position="25"/>
        <end position="95"/>
    </location>
</feature>
<dbReference type="InterPro" id="IPR013221">
    <property type="entry name" value="Mur_ligase_cen"/>
</dbReference>
<keyword evidence="6 10" id="KW-0133">Cell shape</keyword>
<name>A0A8J7PK98_9PROT</name>
<dbReference type="Gene3D" id="3.90.190.20">
    <property type="entry name" value="Mur ligase, C-terminal domain"/>
    <property type="match status" value="1"/>
</dbReference>
<evidence type="ECO:0000256" key="9">
    <source>
        <dbReference type="ARBA" id="ARBA00023316"/>
    </source>
</evidence>
<protein>
    <recommendedName>
        <fullName evidence="10 11">UDP-N-acetylmuramoyl-tripeptide--D-alanyl-D-alanine ligase</fullName>
        <ecNumber evidence="10 11">6.3.2.10</ecNumber>
    </recommendedName>
    <alternativeName>
        <fullName evidence="10">D-alanyl-D-alanine-adding enzyme</fullName>
    </alternativeName>
</protein>
<dbReference type="InterPro" id="IPR005863">
    <property type="entry name" value="UDP-N-AcMur_synth"/>
</dbReference>
<comment type="pathway">
    <text evidence="10 11">Cell wall biogenesis; peptidoglycan biosynthesis.</text>
</comment>
<dbReference type="GO" id="GO:0009252">
    <property type="term" value="P:peptidoglycan biosynthetic process"/>
    <property type="evidence" value="ECO:0007669"/>
    <property type="project" value="UniProtKB-UniRule"/>
</dbReference>
<keyword evidence="3 10" id="KW-0132">Cell division</keyword>
<dbReference type="NCBIfam" id="TIGR01143">
    <property type="entry name" value="murF"/>
    <property type="match status" value="1"/>
</dbReference>
<dbReference type="Proteomes" id="UP000664414">
    <property type="component" value="Unassembled WGS sequence"/>
</dbReference>
<keyword evidence="7 10" id="KW-0573">Peptidoglycan synthesis</keyword>
<dbReference type="Gene3D" id="3.40.1190.10">
    <property type="entry name" value="Mur-like, catalytic domain"/>
    <property type="match status" value="1"/>
</dbReference>
<dbReference type="Pfam" id="PF01225">
    <property type="entry name" value="Mur_ligase"/>
    <property type="match status" value="1"/>
</dbReference>
<dbReference type="GO" id="GO:0005524">
    <property type="term" value="F:ATP binding"/>
    <property type="evidence" value="ECO:0007669"/>
    <property type="project" value="UniProtKB-UniRule"/>
</dbReference>
<gene>
    <name evidence="10 15" type="primary">murF</name>
    <name evidence="15" type="ORF">J0H12_05495</name>
</gene>
<dbReference type="InterPro" id="IPR036565">
    <property type="entry name" value="Mur-like_cat_sf"/>
</dbReference>
<keyword evidence="5 10" id="KW-0067">ATP-binding</keyword>
<keyword evidence="8 10" id="KW-0131">Cell cycle</keyword>
<evidence type="ECO:0000313" key="15">
    <source>
        <dbReference type="EMBL" id="MBN9413357.1"/>
    </source>
</evidence>
<dbReference type="PANTHER" id="PTHR43024:SF1">
    <property type="entry name" value="UDP-N-ACETYLMURAMOYL-TRIPEPTIDE--D-ALANYL-D-ALANINE LIGASE"/>
    <property type="match status" value="1"/>
</dbReference>
<evidence type="ECO:0000256" key="4">
    <source>
        <dbReference type="ARBA" id="ARBA00022741"/>
    </source>
</evidence>
<dbReference type="UniPathway" id="UPA00219"/>
<reference evidence="15" key="1">
    <citation type="submission" date="2021-02" db="EMBL/GenBank/DDBJ databases">
        <title>Thiocyanate and organic carbon inputs drive convergent selection for specific autotrophic Afipia and Thiobacillus strains within complex microbiomes.</title>
        <authorList>
            <person name="Huddy R.J."/>
            <person name="Sachdeva R."/>
            <person name="Kadzinga F."/>
            <person name="Kantor R.S."/>
            <person name="Harrison S.T.L."/>
            <person name="Banfield J.F."/>
        </authorList>
    </citation>
    <scope>NUCLEOTIDE SEQUENCE</scope>
    <source>
        <strain evidence="15">SCN18_10_11_15_R4_P_38_20</strain>
    </source>
</reference>
<comment type="caution">
    <text evidence="15">The sequence shown here is derived from an EMBL/GenBank/DDBJ whole genome shotgun (WGS) entry which is preliminary data.</text>
</comment>
<keyword evidence="9 10" id="KW-0961">Cell wall biogenesis/degradation</keyword>
<keyword evidence="2 10" id="KW-0436">Ligase</keyword>
<dbReference type="AlphaFoldDB" id="A0A8J7PK98"/>
<dbReference type="InterPro" id="IPR004101">
    <property type="entry name" value="Mur_ligase_C"/>
</dbReference>
<evidence type="ECO:0000313" key="16">
    <source>
        <dbReference type="Proteomes" id="UP000664414"/>
    </source>
</evidence>
<evidence type="ECO:0000256" key="3">
    <source>
        <dbReference type="ARBA" id="ARBA00022618"/>
    </source>
</evidence>
<keyword evidence="1 10" id="KW-0963">Cytoplasm</keyword>
<evidence type="ECO:0000256" key="7">
    <source>
        <dbReference type="ARBA" id="ARBA00022984"/>
    </source>
</evidence>
<dbReference type="Gene3D" id="3.40.1390.10">
    <property type="entry name" value="MurE/MurF, N-terminal domain"/>
    <property type="match status" value="1"/>
</dbReference>
<evidence type="ECO:0000259" key="12">
    <source>
        <dbReference type="Pfam" id="PF01225"/>
    </source>
</evidence>
<evidence type="ECO:0000259" key="13">
    <source>
        <dbReference type="Pfam" id="PF02875"/>
    </source>
</evidence>
<evidence type="ECO:0000256" key="2">
    <source>
        <dbReference type="ARBA" id="ARBA00022598"/>
    </source>
</evidence>
<dbReference type="EC" id="6.3.2.10" evidence="10 11"/>
<sequence length="473" mass="51078">MKTIWTAQEVAQAVGAETKGTWIATGVGKDSRELNPKDLFIALKGPKLDGVEYIDAAFKAGAVGAVVDRVPPGFEEDSRLILVKDTFKALNDLASAARTRSQAKIVAITGSFGKTGTKDATALLLSFFGSVQASERSFNNHWGVPFTVSNIAPNLDFAVIEMGMNHAGEIAPLSQIARPHVALITTIREMHIEHLGSLENIAAEKAEIFAGMAEGGTAVLNRDDSMYSQAATAAKAKKLKIVTFGYHEEADCCLIKCMMDEGWLWVEAKVDETLFSYRIPAAGEHWALNSLGVLGVMKALGLNVIEASKLFSNLVLPEGRGVQHHVKLGHSHITVIDESYNAGPDSMRAALKVLGALVPQGTGRRIAILGDMRELGPKAQEIHEGLKLDLIANKVDLVFTCGEKMEHLHHSLPEGMRGAHTLEVTDLVPTVVRCAQAGDIFMIKGSKGQYAHRGRMYAFVEALLNLDHEVEGI</sequence>
<dbReference type="GO" id="GO:0008360">
    <property type="term" value="P:regulation of cell shape"/>
    <property type="evidence" value="ECO:0007669"/>
    <property type="project" value="UniProtKB-KW"/>
</dbReference>
<dbReference type="Pfam" id="PF02875">
    <property type="entry name" value="Mur_ligase_C"/>
    <property type="match status" value="1"/>
</dbReference>